<evidence type="ECO:0000313" key="6">
    <source>
        <dbReference type="Proteomes" id="UP000600877"/>
    </source>
</evidence>
<feature type="signal peptide" evidence="3">
    <location>
        <begin position="1"/>
        <end position="27"/>
    </location>
</feature>
<keyword evidence="6" id="KW-1185">Reference proteome</keyword>
<evidence type="ECO:0000259" key="4">
    <source>
        <dbReference type="SMART" id="SM00062"/>
    </source>
</evidence>
<dbReference type="PANTHER" id="PTHR35936">
    <property type="entry name" value="MEMBRANE-BOUND LYTIC MUREIN TRANSGLYCOSYLASE F"/>
    <property type="match status" value="1"/>
</dbReference>
<gene>
    <name evidence="5" type="ORF">GCM10011290_11090</name>
</gene>
<dbReference type="Proteomes" id="UP000600877">
    <property type="component" value="Unassembled WGS sequence"/>
</dbReference>
<evidence type="ECO:0000313" key="5">
    <source>
        <dbReference type="EMBL" id="GGX85286.1"/>
    </source>
</evidence>
<dbReference type="SMART" id="SM00062">
    <property type="entry name" value="PBPb"/>
    <property type="match status" value="1"/>
</dbReference>
<proteinExistence type="predicted"/>
<name>A0ABQ2YJQ8_9NEIS</name>
<dbReference type="PANTHER" id="PTHR35936:SF38">
    <property type="entry name" value="GLUTAMINE-BINDING PERIPLASMIC PROTEIN"/>
    <property type="match status" value="1"/>
</dbReference>
<feature type="domain" description="Solute-binding protein family 3/N-terminal" evidence="4">
    <location>
        <begin position="35"/>
        <end position="251"/>
    </location>
</feature>
<dbReference type="Gene3D" id="3.40.190.10">
    <property type="entry name" value="Periplasmic binding protein-like II"/>
    <property type="match status" value="2"/>
</dbReference>
<evidence type="ECO:0000256" key="3">
    <source>
        <dbReference type="SAM" id="SignalP"/>
    </source>
</evidence>
<dbReference type="EMBL" id="BMYW01000003">
    <property type="protein sequence ID" value="GGX85286.1"/>
    <property type="molecule type" value="Genomic_DNA"/>
</dbReference>
<accession>A0ABQ2YJQ8</accession>
<evidence type="ECO:0000256" key="2">
    <source>
        <dbReference type="SAM" id="MobiDB-lite"/>
    </source>
</evidence>
<sequence>MVRHVVRPRLRRLLTAALLWLALPAQAAESPPLPVLQVALGENKPPYIIADESRGIEYELVSSVLRAAGYQPRVVLLPNQRAQQALADGRIDAAISNNGPFVSEPYIAYRNMAITLCHRHLQPKHIAELGQYRVAAFHNAHRFLGAEFAAMARANAEYVESSPQVILNNLLFTGRTDVVISDLFIFLHFSTQPDVPLNNRQSLCTHALFPPTQYALSFRDPRARDRFNKALQQQAQAGLYQTLAQRYRLPGQNQPLFRPQPPGSGALRPTLNAG</sequence>
<keyword evidence="1 3" id="KW-0732">Signal</keyword>
<dbReference type="SUPFAM" id="SSF53850">
    <property type="entry name" value="Periplasmic binding protein-like II"/>
    <property type="match status" value="1"/>
</dbReference>
<comment type="caution">
    <text evidence="5">The sequence shown here is derived from an EMBL/GenBank/DDBJ whole genome shotgun (WGS) entry which is preliminary data.</text>
</comment>
<reference evidence="6" key="1">
    <citation type="journal article" date="2019" name="Int. J. Syst. Evol. Microbiol.">
        <title>The Global Catalogue of Microorganisms (GCM) 10K type strain sequencing project: providing services to taxonomists for standard genome sequencing and annotation.</title>
        <authorList>
            <consortium name="The Broad Institute Genomics Platform"/>
            <consortium name="The Broad Institute Genome Sequencing Center for Infectious Disease"/>
            <person name="Wu L."/>
            <person name="Ma J."/>
        </authorList>
    </citation>
    <scope>NUCLEOTIDE SEQUENCE [LARGE SCALE GENOMIC DNA]</scope>
    <source>
        <strain evidence="6">KCTC 32041</strain>
    </source>
</reference>
<dbReference type="InterPro" id="IPR001638">
    <property type="entry name" value="Solute-binding_3/MltF_N"/>
</dbReference>
<organism evidence="5 6">
    <name type="scientific">Vogesella alkaliphila</name>
    <dbReference type="NCBI Taxonomy" id="1193621"/>
    <lineage>
        <taxon>Bacteria</taxon>
        <taxon>Pseudomonadati</taxon>
        <taxon>Pseudomonadota</taxon>
        <taxon>Betaproteobacteria</taxon>
        <taxon>Neisseriales</taxon>
        <taxon>Chromobacteriaceae</taxon>
        <taxon>Vogesella</taxon>
    </lineage>
</organism>
<protein>
    <recommendedName>
        <fullName evidence="4">Solute-binding protein family 3/N-terminal domain-containing protein</fullName>
    </recommendedName>
</protein>
<feature type="chain" id="PRO_5045321279" description="Solute-binding protein family 3/N-terminal domain-containing protein" evidence="3">
    <location>
        <begin position="28"/>
        <end position="274"/>
    </location>
</feature>
<feature type="region of interest" description="Disordered" evidence="2">
    <location>
        <begin position="252"/>
        <end position="274"/>
    </location>
</feature>
<dbReference type="RefSeq" id="WP_189373162.1">
    <property type="nucleotide sequence ID" value="NZ_BMYW01000003.1"/>
</dbReference>
<evidence type="ECO:0000256" key="1">
    <source>
        <dbReference type="ARBA" id="ARBA00022729"/>
    </source>
</evidence>